<keyword evidence="1" id="KW-0677">Repeat</keyword>
<evidence type="ECO:0000256" key="2">
    <source>
        <dbReference type="ARBA" id="ARBA00023043"/>
    </source>
</evidence>
<keyword evidence="8" id="KW-1185">Reference proteome</keyword>
<feature type="repeat" description="ANK" evidence="3">
    <location>
        <begin position="1035"/>
        <end position="1067"/>
    </location>
</feature>
<dbReference type="Pfam" id="PF13637">
    <property type="entry name" value="Ank_4"/>
    <property type="match status" value="1"/>
</dbReference>
<protein>
    <submittedName>
        <fullName evidence="7">Uncharacterized protein</fullName>
    </submittedName>
</protein>
<reference evidence="7 8" key="1">
    <citation type="journal article" date="2017" name="G3 (Bethesda)">
        <title>First Draft Genome Sequence of the Pathogenic Fungus Lomentospora prolificans (Formerly Scedosporium prolificans).</title>
        <authorList>
            <person name="Luo R."/>
            <person name="Zimin A."/>
            <person name="Workman R."/>
            <person name="Fan Y."/>
            <person name="Pertea G."/>
            <person name="Grossman N."/>
            <person name="Wear M.P."/>
            <person name="Jia B."/>
            <person name="Miller H."/>
            <person name="Casadevall A."/>
            <person name="Timp W."/>
            <person name="Zhang S.X."/>
            <person name="Salzberg S.L."/>
        </authorList>
    </citation>
    <scope>NUCLEOTIDE SEQUENCE [LARGE SCALE GENOMIC DNA]</scope>
    <source>
        <strain evidence="7 8">JHH-5317</strain>
    </source>
</reference>
<dbReference type="VEuPathDB" id="FungiDB:jhhlp_001887"/>
<feature type="repeat" description="ANK" evidence="3">
    <location>
        <begin position="869"/>
        <end position="901"/>
    </location>
</feature>
<feature type="repeat" description="ANK" evidence="3">
    <location>
        <begin position="1002"/>
        <end position="1034"/>
    </location>
</feature>
<dbReference type="InParanoid" id="A0A2N3NCL1"/>
<dbReference type="InterPro" id="IPR056884">
    <property type="entry name" value="NPHP3-like_N"/>
</dbReference>
<dbReference type="Pfam" id="PF24883">
    <property type="entry name" value="NPHP3_N"/>
    <property type="match status" value="1"/>
</dbReference>
<feature type="repeat" description="ANK" evidence="3">
    <location>
        <begin position="1069"/>
        <end position="1101"/>
    </location>
</feature>
<evidence type="ECO:0000256" key="3">
    <source>
        <dbReference type="PROSITE-ProRule" id="PRU00023"/>
    </source>
</evidence>
<feature type="repeat" description="ANK" evidence="3">
    <location>
        <begin position="803"/>
        <end position="835"/>
    </location>
</feature>
<sequence>MSFGFGVGDFLAVAKLARKVRKDFVGAPAQLEGIAKEVKNLTSVLQDIEDELETNSTQTTELKDISAACEDVLKDVTKTLDKYSEVQSGQGSPSDKVKRVWKRLKLEPSDIIELRDRITSTVTLLNTFVQKLAYQATLETKRGVDCLVADKDNQERRKILDWITDMDYAPQHNDHIKERQEGTGLWLLDSNKYQTWLRGENQTLFCPGIPGAGKTVLSAVVISKLLEQYYRDPKLGVAYIYFHFRMHEKQGLDNLVSSLLKQLCELLSSVPAVVQDLYKRHTSVRTRPTVDELLDALAIVATSYTKVFIVVDALDECQENHGCRKTFIDKLLHLQGRAKVNLFATSRFIPNITERFKKEDWFEIRASTADIERYLDHRVQISTVAAVQQLRDDIKTTISQAADGMFLLARIYLDEVSRAVKPRQIHAKIRGFQKQAAGSGEKERIHVLQLAYKAAMERIEEQEYTRDVAKQALAWITCAKRPLSTTELRHALTIEEGDTELLEEDLVHIDDIVAICAGLVTIDEESDIIRLVHFTTQEYFEQNRDQWFPSVEEAISKVCITYLSFDSFETGYCRTDAQLTQRLLEYPLYDYAAKNWGHHARHAPELNPDIVITFLYHKPKADASAELLFHRTNLAGPYPDSIEQLLPLHLASYFGILEVVKILLLTHKVEPDLRDASYRTALSWAAEFGHVDTVTMLLDHGAAVNWEGTRGNILSYAIREGNERVVKLLLDRSADFRRFFQLHHACRCGSEPIVRLLLDKGVEVSTLNQHGETAFQRAIRSGSEAVVTLLIRRGVSLESRNEIDMTPLAYAAELKNETIARLLLDEGAEIEARDSFGRTPLCYASYSGSEAIVKLLLNKGADIESRTCDGQTPLAYAISGRSIAVTRLLVANGANLNTRDKYNETPLTKAVSENHSTLVKVLLDNGAYYDDFASTHVVPLIIAAENNSRDAADILLQAGADIEARGEDGQTALCKAASKGHAAMIKILLSNGANIEAVDSQHGRTPLLLATLNGYGEEASILLEGGANMDVSDNKGCTPLIYASREGCLAVVKALLSRGASIEHGDDLYGRTPLSWAAGTGDEKMVNLLLESGACLETRDKTYRTPLHWAIEENRRGKGNSGMIHLLLEKGANIEAMDQDGRTPLSRAAERGDARKVKYLVKRGARLDVKDTKEGLTALDWALRKNRKDVANVLSKASTTRSKLKAHVATPIKGEYNDAKTAAVSPKYPGAALVLAPQQPIPTT</sequence>
<proteinExistence type="predicted"/>
<evidence type="ECO:0000256" key="1">
    <source>
        <dbReference type="ARBA" id="ARBA00022737"/>
    </source>
</evidence>
<feature type="repeat" description="ANK" evidence="3">
    <location>
        <begin position="1102"/>
        <end position="1139"/>
    </location>
</feature>
<dbReference type="PROSITE" id="PS50088">
    <property type="entry name" value="ANK_REPEAT"/>
    <property type="match status" value="14"/>
</dbReference>
<dbReference type="OrthoDB" id="1577640at2759"/>
<dbReference type="Gene3D" id="1.25.40.20">
    <property type="entry name" value="Ankyrin repeat-containing domain"/>
    <property type="match status" value="4"/>
</dbReference>
<comment type="caution">
    <text evidence="7">The sequence shown here is derived from an EMBL/GenBank/DDBJ whole genome shotgun (WGS) entry which is preliminary data.</text>
</comment>
<feature type="repeat" description="ANK" evidence="3">
    <location>
        <begin position="1140"/>
        <end position="1172"/>
    </location>
</feature>
<dbReference type="InterPro" id="IPR027417">
    <property type="entry name" value="P-loop_NTPase"/>
</dbReference>
<feature type="repeat" description="ANK" evidence="3">
    <location>
        <begin position="677"/>
        <end position="709"/>
    </location>
</feature>
<dbReference type="InterPro" id="IPR054471">
    <property type="entry name" value="GPIID_WHD"/>
</dbReference>
<dbReference type="PANTHER" id="PTHR24189">
    <property type="entry name" value="MYOTROPHIN"/>
    <property type="match status" value="1"/>
</dbReference>
<feature type="repeat" description="ANK" evidence="3">
    <location>
        <begin position="902"/>
        <end position="927"/>
    </location>
</feature>
<feature type="coiled-coil region" evidence="4">
    <location>
        <begin position="31"/>
        <end position="58"/>
    </location>
</feature>
<dbReference type="Pfam" id="PF12796">
    <property type="entry name" value="Ank_2"/>
    <property type="match status" value="6"/>
</dbReference>
<organism evidence="7 8">
    <name type="scientific">Lomentospora prolificans</name>
    <dbReference type="NCBI Taxonomy" id="41688"/>
    <lineage>
        <taxon>Eukaryota</taxon>
        <taxon>Fungi</taxon>
        <taxon>Dikarya</taxon>
        <taxon>Ascomycota</taxon>
        <taxon>Pezizomycotina</taxon>
        <taxon>Sordariomycetes</taxon>
        <taxon>Hypocreomycetidae</taxon>
        <taxon>Microascales</taxon>
        <taxon>Microascaceae</taxon>
        <taxon>Lomentospora</taxon>
    </lineage>
</organism>
<dbReference type="InterPro" id="IPR036770">
    <property type="entry name" value="Ankyrin_rpt-contain_sf"/>
</dbReference>
<dbReference type="Pfam" id="PF22939">
    <property type="entry name" value="WHD_GPIID"/>
    <property type="match status" value="1"/>
</dbReference>
<accession>A0A2N3NCL1</accession>
<evidence type="ECO:0000313" key="8">
    <source>
        <dbReference type="Proteomes" id="UP000233524"/>
    </source>
</evidence>
<gene>
    <name evidence="7" type="ORF">jhhlp_001887</name>
</gene>
<feature type="repeat" description="ANK" evidence="3">
    <location>
        <begin position="737"/>
        <end position="769"/>
    </location>
</feature>
<dbReference type="PANTHER" id="PTHR24189:SF71">
    <property type="entry name" value="ANKYRIN REPEAT DOMAIN 39"/>
    <property type="match status" value="1"/>
</dbReference>
<dbReference type="SMART" id="SM00248">
    <property type="entry name" value="ANK"/>
    <property type="match status" value="17"/>
</dbReference>
<dbReference type="Gene3D" id="3.40.50.300">
    <property type="entry name" value="P-loop containing nucleotide triphosphate hydrolases"/>
    <property type="match status" value="1"/>
</dbReference>
<evidence type="ECO:0000259" key="5">
    <source>
        <dbReference type="Pfam" id="PF22939"/>
    </source>
</evidence>
<dbReference type="Proteomes" id="UP000233524">
    <property type="component" value="Unassembled WGS sequence"/>
</dbReference>
<dbReference type="STRING" id="41688.A0A2N3NCL1"/>
<dbReference type="Pfam" id="PF00023">
    <property type="entry name" value="Ank"/>
    <property type="match status" value="1"/>
</dbReference>
<keyword evidence="4" id="KW-0175">Coiled coil</keyword>
<feature type="repeat" description="ANK" evidence="3">
    <location>
        <begin position="770"/>
        <end position="802"/>
    </location>
</feature>
<feature type="repeat" description="ANK" evidence="3">
    <location>
        <begin position="935"/>
        <end position="967"/>
    </location>
</feature>
<dbReference type="InterPro" id="IPR050745">
    <property type="entry name" value="Multifunctional_regulatory"/>
</dbReference>
<feature type="repeat" description="ANK" evidence="3">
    <location>
        <begin position="836"/>
        <end position="868"/>
    </location>
</feature>
<dbReference type="PROSITE" id="PS50297">
    <property type="entry name" value="ANK_REP_REGION"/>
    <property type="match status" value="12"/>
</dbReference>
<dbReference type="InterPro" id="IPR002110">
    <property type="entry name" value="Ankyrin_rpt"/>
</dbReference>
<keyword evidence="2 3" id="KW-0040">ANK repeat</keyword>
<feature type="domain" description="Nephrocystin 3-like N-terminal" evidence="6">
    <location>
        <begin position="182"/>
        <end position="347"/>
    </location>
</feature>
<evidence type="ECO:0000256" key="4">
    <source>
        <dbReference type="SAM" id="Coils"/>
    </source>
</evidence>
<dbReference type="EMBL" id="NLAX01000008">
    <property type="protein sequence ID" value="PKS10137.1"/>
    <property type="molecule type" value="Genomic_DNA"/>
</dbReference>
<evidence type="ECO:0000313" key="7">
    <source>
        <dbReference type="EMBL" id="PKS10137.1"/>
    </source>
</evidence>
<feature type="domain" description="GPI inositol-deacylase winged helix" evidence="5">
    <location>
        <begin position="458"/>
        <end position="542"/>
    </location>
</feature>
<feature type="repeat" description="ANK" evidence="3">
    <location>
        <begin position="968"/>
        <end position="1000"/>
    </location>
</feature>
<dbReference type="SUPFAM" id="SSF48403">
    <property type="entry name" value="Ankyrin repeat"/>
    <property type="match status" value="2"/>
</dbReference>
<dbReference type="AlphaFoldDB" id="A0A2N3NCL1"/>
<evidence type="ECO:0000259" key="6">
    <source>
        <dbReference type="Pfam" id="PF24883"/>
    </source>
</evidence>
<name>A0A2N3NCL1_9PEZI</name>